<dbReference type="GO" id="GO:0003723">
    <property type="term" value="F:RNA binding"/>
    <property type="evidence" value="ECO:0007669"/>
    <property type="project" value="UniProtKB-UniRule"/>
</dbReference>
<keyword evidence="4 11" id="KW-0540">Nuclease</keyword>
<evidence type="ECO:0000256" key="5">
    <source>
        <dbReference type="ARBA" id="ARBA00022723"/>
    </source>
</evidence>
<keyword evidence="10" id="KW-0456">Lyase</keyword>
<keyword evidence="6 11" id="KW-0255">Endonuclease</keyword>
<dbReference type="CDD" id="cd21159">
    <property type="entry name" value="XendoU"/>
    <property type="match status" value="2"/>
</dbReference>
<evidence type="ECO:0000256" key="3">
    <source>
        <dbReference type="ARBA" id="ARBA00011245"/>
    </source>
</evidence>
<comment type="cofactor">
    <cofactor evidence="1 11">
        <name>Mn(2+)</name>
        <dbReference type="ChEBI" id="CHEBI:29035"/>
    </cofactor>
</comment>
<keyword evidence="5 11" id="KW-0479">Metal-binding</keyword>
<dbReference type="PANTHER" id="PTHR12439">
    <property type="entry name" value="PLACENTAL PROTEIN 11-RELATED"/>
    <property type="match status" value="1"/>
</dbReference>
<feature type="domain" description="EndoU" evidence="12">
    <location>
        <begin position="19"/>
        <end position="281"/>
    </location>
</feature>
<dbReference type="PROSITE" id="PS51959">
    <property type="entry name" value="ENDOU"/>
    <property type="match status" value="2"/>
</dbReference>
<reference evidence="13 14" key="1">
    <citation type="submission" date="2015-01" db="EMBL/GenBank/DDBJ databases">
        <title>Evolution of Trichinella species and genotypes.</title>
        <authorList>
            <person name="Korhonen P.K."/>
            <person name="Edoardo P."/>
            <person name="Giuseppe L.R."/>
            <person name="Gasser R.B."/>
        </authorList>
    </citation>
    <scope>NUCLEOTIDE SEQUENCE [LARGE SCALE GENOMIC DNA]</scope>
    <source>
        <strain evidence="13">ISS120</strain>
    </source>
</reference>
<evidence type="ECO:0000259" key="12">
    <source>
        <dbReference type="PROSITE" id="PS51959"/>
    </source>
</evidence>
<comment type="similarity">
    <text evidence="2 11">Belongs to the ENDOU family.</text>
</comment>
<accession>A0A0V1CE67</accession>
<dbReference type="OrthoDB" id="430326at2759"/>
<evidence type="ECO:0000256" key="4">
    <source>
        <dbReference type="ARBA" id="ARBA00022722"/>
    </source>
</evidence>
<dbReference type="GO" id="GO:0016787">
    <property type="term" value="F:hydrolase activity"/>
    <property type="evidence" value="ECO:0007669"/>
    <property type="project" value="UniProtKB-KW"/>
</dbReference>
<evidence type="ECO:0000256" key="9">
    <source>
        <dbReference type="ARBA" id="ARBA00023211"/>
    </source>
</evidence>
<gene>
    <name evidence="13" type="primary">K02A11.3</name>
    <name evidence="13" type="ORF">T03_13752</name>
</gene>
<evidence type="ECO:0000256" key="1">
    <source>
        <dbReference type="ARBA" id="ARBA00001936"/>
    </source>
</evidence>
<sequence length="643" mass="74718">MLLLLAFFHVVSARFLHVPDEAINEIAYTLQLVDENAAGPNDAIFYYQDHINKGSNAQYRFIPCISKSYQKKPTVLALLHLMEEFEPQIGRREIESPRKLKRIDNFMTEIIKTKVMNVTYQFLKKLNCSETDSMETFKQWLKKLWFTTFPRRKRTVDSSAFEHVFIGELEGKKVKGLHNWIRFAYLESKGKLDYIGFISERQDSVATISFKWSNVTKPVGGMLLGSSPEFDMAIFTLCYLFRPGGKPCRFYYKGCEVTVVSYYIQRNGKNFMSTAYPKAGDICLTPKTHLLHDYRIPQAEADVKKENDTVPIYGNCSMLHKKMQFLRMKIIPVVKHLKNVQMKNYFWFHILWLLFKSTSAEVSKVSDEELINIINDLQSVDVNRAALKDVTFNYQFHVSVGKPPPERFITFISQSYKKKPTVAAFLDLMNTFNPEIGSEEKPSAEQRKKVRTFINRVMQTNVMNHTFVFLKHIGLPEAKTMKSFKKWMYNLWFDSYSRKNGPPDSSAFEHVFMGELENQEVHGLHNWIRLAYLESIGALKYSGFVIQRKDSTASIRFKWNGKTKHTGTVLLGSSPELDMAIYTICYIVRPKNQDCKFFYKGCEVKVKAYEIYRHGRRHLSSTFPTPGEVCSLHSNKNNPRRSE</sequence>
<keyword evidence="14" id="KW-1185">Reference proteome</keyword>
<dbReference type="AlphaFoldDB" id="A0A0V1CE67"/>
<keyword evidence="9 11" id="KW-0464">Manganese</keyword>
<protein>
    <submittedName>
        <fullName evidence="13">Poly(U)-specific endoribonuclease-like protein</fullName>
    </submittedName>
</protein>
<evidence type="ECO:0000256" key="11">
    <source>
        <dbReference type="RuleBase" id="RU367085"/>
    </source>
</evidence>
<dbReference type="Pfam" id="PF09412">
    <property type="entry name" value="XendoU"/>
    <property type="match status" value="2"/>
</dbReference>
<organism evidence="13 14">
    <name type="scientific">Trichinella britovi</name>
    <name type="common">Parasitic roundworm</name>
    <dbReference type="NCBI Taxonomy" id="45882"/>
    <lineage>
        <taxon>Eukaryota</taxon>
        <taxon>Metazoa</taxon>
        <taxon>Ecdysozoa</taxon>
        <taxon>Nematoda</taxon>
        <taxon>Enoplea</taxon>
        <taxon>Dorylaimia</taxon>
        <taxon>Trichinellida</taxon>
        <taxon>Trichinellidae</taxon>
        <taxon>Trichinella</taxon>
    </lineage>
</organism>
<evidence type="ECO:0000313" key="14">
    <source>
        <dbReference type="Proteomes" id="UP000054653"/>
    </source>
</evidence>
<evidence type="ECO:0000256" key="2">
    <source>
        <dbReference type="ARBA" id="ARBA00010168"/>
    </source>
</evidence>
<dbReference type="EMBL" id="JYDI01000235">
    <property type="protein sequence ID" value="KRY47625.1"/>
    <property type="molecule type" value="Genomic_DNA"/>
</dbReference>
<dbReference type="PANTHER" id="PTHR12439:SF11">
    <property type="entry name" value="URIDYLATE-SPECIFIC ENDORIBONUCLEASE"/>
    <property type="match status" value="1"/>
</dbReference>
<dbReference type="InterPro" id="IPR037227">
    <property type="entry name" value="EndoU-like"/>
</dbReference>
<feature type="domain" description="EndoU" evidence="12">
    <location>
        <begin position="366"/>
        <end position="628"/>
    </location>
</feature>
<dbReference type="GO" id="GO:0046872">
    <property type="term" value="F:metal ion binding"/>
    <property type="evidence" value="ECO:0007669"/>
    <property type="project" value="UniProtKB-UniRule"/>
</dbReference>
<evidence type="ECO:0000313" key="13">
    <source>
        <dbReference type="EMBL" id="KRY47625.1"/>
    </source>
</evidence>
<dbReference type="GO" id="GO:0004521">
    <property type="term" value="F:RNA endonuclease activity"/>
    <property type="evidence" value="ECO:0007669"/>
    <property type="project" value="UniProtKB-UniRule"/>
</dbReference>
<dbReference type="SUPFAM" id="SSF142877">
    <property type="entry name" value="EndoU-like"/>
    <property type="match status" value="2"/>
</dbReference>
<keyword evidence="8 11" id="KW-0694">RNA-binding</keyword>
<comment type="subunit">
    <text evidence="3 11">Monomer.</text>
</comment>
<evidence type="ECO:0000256" key="7">
    <source>
        <dbReference type="ARBA" id="ARBA00022801"/>
    </source>
</evidence>
<name>A0A0V1CE67_TRIBR</name>
<evidence type="ECO:0000256" key="10">
    <source>
        <dbReference type="ARBA" id="ARBA00023239"/>
    </source>
</evidence>
<dbReference type="GO" id="GO:0016829">
    <property type="term" value="F:lyase activity"/>
    <property type="evidence" value="ECO:0007669"/>
    <property type="project" value="UniProtKB-KW"/>
</dbReference>
<dbReference type="InterPro" id="IPR039787">
    <property type="entry name" value="ENDOU"/>
</dbReference>
<evidence type="ECO:0000256" key="6">
    <source>
        <dbReference type="ARBA" id="ARBA00022759"/>
    </source>
</evidence>
<keyword evidence="7 11" id="KW-0378">Hydrolase</keyword>
<proteinExistence type="inferred from homology"/>
<comment type="caution">
    <text evidence="13">The sequence shown here is derived from an EMBL/GenBank/DDBJ whole genome shotgun (WGS) entry which is preliminary data.</text>
</comment>
<dbReference type="InterPro" id="IPR018998">
    <property type="entry name" value="EndoU_C"/>
</dbReference>
<evidence type="ECO:0000256" key="8">
    <source>
        <dbReference type="ARBA" id="ARBA00022884"/>
    </source>
</evidence>
<dbReference type="Proteomes" id="UP000054653">
    <property type="component" value="Unassembled WGS sequence"/>
</dbReference>
<dbReference type="OMA" id="NVFKWNG"/>